<dbReference type="OrthoDB" id="9810419at2"/>
<protein>
    <submittedName>
        <fullName evidence="1">Putative flagellar biosynthesis protein</fullName>
    </submittedName>
</protein>
<dbReference type="Gene3D" id="3.40.1690.10">
    <property type="entry name" value="secretion proteins EscU"/>
    <property type="match status" value="1"/>
</dbReference>
<gene>
    <name evidence="1" type="primary">ylqH</name>
    <name evidence="1" type="ORF">CUESP1_1635</name>
</gene>
<dbReference type="PANTHER" id="PTHR30531">
    <property type="entry name" value="FLAGELLAR BIOSYNTHETIC PROTEIN FLHB"/>
    <property type="match status" value="1"/>
</dbReference>
<dbReference type="Pfam" id="PF01312">
    <property type="entry name" value="Bac_export_2"/>
    <property type="match status" value="1"/>
</dbReference>
<keyword evidence="1" id="KW-0966">Cell projection</keyword>
<evidence type="ECO:0000313" key="2">
    <source>
        <dbReference type="Proteomes" id="UP000245423"/>
    </source>
</evidence>
<keyword evidence="1" id="KW-0969">Cilium</keyword>
<dbReference type="AlphaFoldDB" id="M1ZGR9"/>
<accession>M1ZGR9</accession>
<keyword evidence="2" id="KW-1185">Reference proteome</keyword>
<dbReference type="Proteomes" id="UP000245423">
    <property type="component" value="Chromosome 1"/>
</dbReference>
<name>M1ZGR9_9FIRM</name>
<dbReference type="InterPro" id="IPR006135">
    <property type="entry name" value="T3SS_substrate_exporter"/>
</dbReference>
<organism evidence="1 2">
    <name type="scientific">[Clostridium] ultunense Esp</name>
    <dbReference type="NCBI Taxonomy" id="1288971"/>
    <lineage>
        <taxon>Bacteria</taxon>
        <taxon>Bacillati</taxon>
        <taxon>Bacillota</taxon>
        <taxon>Tissierellia</taxon>
        <taxon>Tissierellales</taxon>
        <taxon>Tepidimicrobiaceae</taxon>
        <taxon>Schnuerera</taxon>
    </lineage>
</organism>
<dbReference type="HOGENOM" id="CLU_041013_4_2_9"/>
<dbReference type="SUPFAM" id="SSF160544">
    <property type="entry name" value="EscU C-terminal domain-like"/>
    <property type="match status" value="1"/>
</dbReference>
<dbReference type="RefSeq" id="WP_005587783.1">
    <property type="nucleotide sequence ID" value="NZ_LT669839.1"/>
</dbReference>
<sequence>MKKEKVNKSKKAIALSYKEGDNVPKVIAKGKGEIAERIVEVGEKGNVEIYEDKKLAEELIKLDLHDEIPSQLYEAVAKIIFFVYQLDSEKGESYEG</sequence>
<keyword evidence="1" id="KW-0282">Flagellum</keyword>
<reference evidence="1 2" key="1">
    <citation type="submission" date="2016-11" db="EMBL/GenBank/DDBJ databases">
        <authorList>
            <person name="Manzoor S."/>
        </authorList>
    </citation>
    <scope>NUCLEOTIDE SEQUENCE [LARGE SCALE GENOMIC DNA]</scope>
    <source>
        <strain evidence="1">Clostridium ultunense strain Esp</strain>
    </source>
</reference>
<dbReference type="GO" id="GO:0005886">
    <property type="term" value="C:plasma membrane"/>
    <property type="evidence" value="ECO:0007669"/>
    <property type="project" value="TreeGrafter"/>
</dbReference>
<dbReference type="InterPro" id="IPR029025">
    <property type="entry name" value="T3SS_substrate_exporter_C"/>
</dbReference>
<evidence type="ECO:0000313" key="1">
    <source>
        <dbReference type="EMBL" id="SHD76998.1"/>
    </source>
</evidence>
<dbReference type="GO" id="GO:0009306">
    <property type="term" value="P:protein secretion"/>
    <property type="evidence" value="ECO:0007669"/>
    <property type="project" value="InterPro"/>
</dbReference>
<dbReference type="EMBL" id="LT669839">
    <property type="protein sequence ID" value="SHD76998.1"/>
    <property type="molecule type" value="Genomic_DNA"/>
</dbReference>
<proteinExistence type="predicted"/>
<dbReference type="PANTHER" id="PTHR30531:SF12">
    <property type="entry name" value="FLAGELLAR BIOSYNTHETIC PROTEIN FLHB"/>
    <property type="match status" value="1"/>
</dbReference>